<feature type="domain" description="Actin-like protein N-terminal" evidence="1">
    <location>
        <begin position="5"/>
        <end position="131"/>
    </location>
</feature>
<name>A0A9X2S0L8_9FIRM</name>
<dbReference type="AlphaFoldDB" id="A0A9X2S0L8"/>
<dbReference type="SUPFAM" id="SSF53067">
    <property type="entry name" value="Actin-like ATPase domain"/>
    <property type="match status" value="2"/>
</dbReference>
<organism evidence="3 4">
    <name type="scientific">Terrisporobacter muris</name>
    <dbReference type="NCBI Taxonomy" id="2963284"/>
    <lineage>
        <taxon>Bacteria</taxon>
        <taxon>Bacillati</taxon>
        <taxon>Bacillota</taxon>
        <taxon>Clostridia</taxon>
        <taxon>Peptostreptococcales</taxon>
        <taxon>Peptostreptococcaceae</taxon>
        <taxon>Terrisporobacter</taxon>
    </lineage>
</organism>
<dbReference type="RefSeq" id="WP_148490065.1">
    <property type="nucleotide sequence ID" value="NZ_JANKBY010000030.1"/>
</dbReference>
<dbReference type="Pfam" id="PF21522">
    <property type="entry name" value="MreB-like_C"/>
    <property type="match status" value="1"/>
</dbReference>
<dbReference type="Gene3D" id="3.30.420.40">
    <property type="match status" value="2"/>
</dbReference>
<feature type="domain" description="Actin homologue MreB-like C-terminal" evidence="2">
    <location>
        <begin position="152"/>
        <end position="269"/>
    </location>
</feature>
<protein>
    <submittedName>
        <fullName evidence="3">ParM/StbA family protein</fullName>
    </submittedName>
</protein>
<comment type="caution">
    <text evidence="3">The sequence shown here is derived from an EMBL/GenBank/DDBJ whole genome shotgun (WGS) entry which is preliminary data.</text>
</comment>
<dbReference type="Pfam" id="PF17989">
    <property type="entry name" value="ALP_N"/>
    <property type="match status" value="1"/>
</dbReference>
<evidence type="ECO:0000259" key="1">
    <source>
        <dbReference type="Pfam" id="PF17989"/>
    </source>
</evidence>
<dbReference type="Proteomes" id="UP001140817">
    <property type="component" value="Unassembled WGS sequence"/>
</dbReference>
<sequence>MAKLGIDIGNFAVKTSEGVIFESKITTVGEYGTSADRLTLDGKVFFLGEGEEEINPKKFEKENYIPLLLGAICKSTNEDTVDLALGLPIKQYTQFKQVVIDKLQDKEFNVKFGDTSRRIYINSVKVFPEGVTGYLYFGKDIQDRVGSRDVVIVDIGGKTTDIALIKENRATKPYSIDIGTINIYDAISKSMEKDERFQGEVTIDRDKVQDYINKGFYFKGEKQDISSNIGASRELFKKIYNELKLNYPISTEAVVVMGGGAKLLGNVFKQNIPGIIVMDDIQTHVFANANGYRKMMR</sequence>
<evidence type="ECO:0000313" key="4">
    <source>
        <dbReference type="Proteomes" id="UP001140817"/>
    </source>
</evidence>
<evidence type="ECO:0000313" key="3">
    <source>
        <dbReference type="EMBL" id="MCR1822015.1"/>
    </source>
</evidence>
<keyword evidence="4" id="KW-1185">Reference proteome</keyword>
<dbReference type="EMBL" id="JANKBY010000030">
    <property type="protein sequence ID" value="MCR1822015.1"/>
    <property type="molecule type" value="Genomic_DNA"/>
</dbReference>
<dbReference type="InterPro" id="IPR040607">
    <property type="entry name" value="ALP_N"/>
</dbReference>
<gene>
    <name evidence="3" type="ORF">NSA58_04370</name>
</gene>
<accession>A0A9X2S0L8</accession>
<dbReference type="InterPro" id="IPR049067">
    <property type="entry name" value="MreB-like_C"/>
</dbReference>
<reference evidence="3" key="1">
    <citation type="submission" date="2022-07" db="EMBL/GenBank/DDBJ databases">
        <title>Enhanced cultured diversity of the mouse gut microbiota enables custom-made synthetic communities.</title>
        <authorList>
            <person name="Afrizal A."/>
        </authorList>
    </citation>
    <scope>NUCLEOTIDE SEQUENCE</scope>
    <source>
        <strain evidence="3">DSM 29186</strain>
    </source>
</reference>
<evidence type="ECO:0000259" key="2">
    <source>
        <dbReference type="Pfam" id="PF21522"/>
    </source>
</evidence>
<dbReference type="InterPro" id="IPR043129">
    <property type="entry name" value="ATPase_NBD"/>
</dbReference>
<proteinExistence type="predicted"/>